<reference evidence="1 2" key="1">
    <citation type="journal article" date="2021" name="Sci. Rep.">
        <title>The distribution of antibiotic resistance genes in chicken gut microbiota commensals.</title>
        <authorList>
            <person name="Juricova H."/>
            <person name="Matiasovicova J."/>
            <person name="Kubasova T."/>
            <person name="Cejkova D."/>
            <person name="Rychlik I."/>
        </authorList>
    </citation>
    <scope>NUCLEOTIDE SEQUENCE [LARGE SCALE GENOMIC DNA]</scope>
    <source>
        <strain evidence="1 2">An770</strain>
    </source>
</reference>
<evidence type="ECO:0000313" key="1">
    <source>
        <dbReference type="EMBL" id="MBM6744859.1"/>
    </source>
</evidence>
<accession>A0ABS2EIV2</accession>
<proteinExistence type="predicted"/>
<keyword evidence="2" id="KW-1185">Reference proteome</keyword>
<dbReference type="Proteomes" id="UP000775686">
    <property type="component" value="Unassembled WGS sequence"/>
</dbReference>
<dbReference type="RefSeq" id="WP_204864372.1">
    <property type="nucleotide sequence ID" value="NZ_JACJKH010000020.1"/>
</dbReference>
<comment type="caution">
    <text evidence="1">The sequence shown here is derived from an EMBL/GenBank/DDBJ whole genome shotgun (WGS) entry which is preliminary data.</text>
</comment>
<dbReference type="EMBL" id="JACJKH010000020">
    <property type="protein sequence ID" value="MBM6744859.1"/>
    <property type="molecule type" value="Genomic_DNA"/>
</dbReference>
<name>A0ABS2EIV2_9FIRM</name>
<evidence type="ECO:0000313" key="2">
    <source>
        <dbReference type="Proteomes" id="UP000775686"/>
    </source>
</evidence>
<organism evidence="1 2">
    <name type="scientific">Drancourtella massiliensis</name>
    <dbReference type="NCBI Taxonomy" id="1632013"/>
    <lineage>
        <taxon>Bacteria</taxon>
        <taxon>Bacillati</taxon>
        <taxon>Bacillota</taxon>
        <taxon>Clostridia</taxon>
        <taxon>Eubacteriales</taxon>
        <taxon>Oscillospiraceae</taxon>
        <taxon>Drancourtella</taxon>
    </lineage>
</organism>
<gene>
    <name evidence="1" type="ORF">H6A32_11185</name>
</gene>
<sequence length="176" mass="20929">MALTQEDLQSIQNLMFGMEDRLVARMDEQNQNLEDRLITRMDEQNQKLRDELVVRMDEQNQKLRDDLTIRMDEQNQKLRDDLTIRMDEQNQKLRDDLIARMDIKGRELENSILEEVDRVQEISTKHYNRLDMKIDNLTKVVNGIQMETGTIQLLVENVSDLQERVGKLEKIVYHTA</sequence>
<protein>
    <submittedName>
        <fullName evidence="1">Uncharacterized protein</fullName>
    </submittedName>
</protein>